<dbReference type="Pfam" id="PF00172">
    <property type="entry name" value="Zn_clus"/>
    <property type="match status" value="1"/>
</dbReference>
<evidence type="ECO:0000256" key="4">
    <source>
        <dbReference type="ARBA" id="ARBA00023242"/>
    </source>
</evidence>
<dbReference type="PANTHER" id="PTHR31069:SF31">
    <property type="entry name" value="MONODICTYPHENONE CLUSTER TRANSCRIPTION FACTOR-RELATED"/>
    <property type="match status" value="1"/>
</dbReference>
<dbReference type="Gene3D" id="4.10.240.10">
    <property type="entry name" value="Zn(2)-C6 fungal-type DNA-binding domain"/>
    <property type="match status" value="1"/>
</dbReference>
<dbReference type="PROSITE" id="PS50048">
    <property type="entry name" value="ZN2_CY6_FUNGAL_2"/>
    <property type="match status" value="1"/>
</dbReference>
<name>A0ABR4IFZ4_9EURO</name>
<feature type="region of interest" description="Disordered" evidence="5">
    <location>
        <begin position="77"/>
        <end position="110"/>
    </location>
</feature>
<keyword evidence="4" id="KW-0539">Nucleus</keyword>
<evidence type="ECO:0000256" key="3">
    <source>
        <dbReference type="ARBA" id="ARBA00023163"/>
    </source>
</evidence>
<keyword evidence="1" id="KW-0805">Transcription regulation</keyword>
<comment type="caution">
    <text evidence="7">The sequence shown here is derived from an EMBL/GenBank/DDBJ whole genome shotgun (WGS) entry which is preliminary data.</text>
</comment>
<protein>
    <recommendedName>
        <fullName evidence="6">Zn(2)-C6 fungal-type domain-containing protein</fullName>
    </recommendedName>
</protein>
<dbReference type="InterPro" id="IPR050675">
    <property type="entry name" value="OAF3"/>
</dbReference>
<dbReference type="SUPFAM" id="SSF57701">
    <property type="entry name" value="Zn2/Cys6 DNA-binding domain"/>
    <property type="match status" value="1"/>
</dbReference>
<sequence length="384" mass="41393">MTTTPTRTASGTISMPAPTPSPAPATVSTGHEDLPLRNSCGNCNQAKVRCSKDRPTCRRCASRNTSCVYGVSLRGMKRPRADGQADEASQPTKKKRATPVPSPVSSDILPTTSVDIAGQTTGLPDWSSEFYAGTLVHDGLGGILPFDTFQTPPLDQPPFSFPLSDTNLPSPPTQAWVGPHMDMALPSLTIPLSPISPPASRDGQIGSLPSTSCSTSSGSCCCQQNISFKLTEVNTPNQPGASGLNEFLTEHRANMALCTTVLDCSDPQHKAGMLLLVELIALLFHMVGAFDQILQQGGEKNQPPTYPHAPTSSDHRKEQVVQANLLRAELAKLGAMIQNFDRRYCTLDSASWGEDTFLLSPLFVNLQWKTQAKFDAARSWMPWL</sequence>
<feature type="compositionally biased region" description="Polar residues" evidence="5">
    <location>
        <begin position="1"/>
        <end position="13"/>
    </location>
</feature>
<gene>
    <name evidence="7" type="ORF">BDW59DRAFT_144998</name>
</gene>
<keyword evidence="2" id="KW-0238">DNA-binding</keyword>
<dbReference type="Proteomes" id="UP001610335">
    <property type="component" value="Unassembled WGS sequence"/>
</dbReference>
<evidence type="ECO:0000256" key="2">
    <source>
        <dbReference type="ARBA" id="ARBA00023125"/>
    </source>
</evidence>
<evidence type="ECO:0000259" key="6">
    <source>
        <dbReference type="PROSITE" id="PS50048"/>
    </source>
</evidence>
<reference evidence="7 8" key="1">
    <citation type="submission" date="2024-07" db="EMBL/GenBank/DDBJ databases">
        <title>Section-level genome sequencing and comparative genomics of Aspergillus sections Usti and Cavernicolus.</title>
        <authorList>
            <consortium name="Lawrence Berkeley National Laboratory"/>
            <person name="Nybo J.L."/>
            <person name="Vesth T.C."/>
            <person name="Theobald S."/>
            <person name="Frisvad J.C."/>
            <person name="Larsen T.O."/>
            <person name="Kjaerboelling I."/>
            <person name="Rothschild-Mancinelli K."/>
            <person name="Lyhne E.K."/>
            <person name="Kogle M.E."/>
            <person name="Barry K."/>
            <person name="Clum A."/>
            <person name="Na H."/>
            <person name="Ledsgaard L."/>
            <person name="Lin J."/>
            <person name="Lipzen A."/>
            <person name="Kuo A."/>
            <person name="Riley R."/>
            <person name="Mondo S."/>
            <person name="LaButti K."/>
            <person name="Haridas S."/>
            <person name="Pangalinan J."/>
            <person name="Salamov A.A."/>
            <person name="Simmons B.A."/>
            <person name="Magnuson J.K."/>
            <person name="Chen J."/>
            <person name="Drula E."/>
            <person name="Henrissat B."/>
            <person name="Wiebenga A."/>
            <person name="Lubbers R.J."/>
            <person name="Gomes A.C."/>
            <person name="Makela M.R."/>
            <person name="Stajich J."/>
            <person name="Grigoriev I.V."/>
            <person name="Mortensen U.H."/>
            <person name="De vries R.P."/>
            <person name="Baker S.E."/>
            <person name="Andersen M.R."/>
        </authorList>
    </citation>
    <scope>NUCLEOTIDE SEQUENCE [LARGE SCALE GENOMIC DNA]</scope>
    <source>
        <strain evidence="7 8">CBS 600.67</strain>
    </source>
</reference>
<organism evidence="7 8">
    <name type="scientific">Aspergillus cavernicola</name>
    <dbReference type="NCBI Taxonomy" id="176166"/>
    <lineage>
        <taxon>Eukaryota</taxon>
        <taxon>Fungi</taxon>
        <taxon>Dikarya</taxon>
        <taxon>Ascomycota</taxon>
        <taxon>Pezizomycotina</taxon>
        <taxon>Eurotiomycetes</taxon>
        <taxon>Eurotiomycetidae</taxon>
        <taxon>Eurotiales</taxon>
        <taxon>Aspergillaceae</taxon>
        <taxon>Aspergillus</taxon>
        <taxon>Aspergillus subgen. Nidulantes</taxon>
    </lineage>
</organism>
<accession>A0ABR4IFZ4</accession>
<evidence type="ECO:0000313" key="8">
    <source>
        <dbReference type="Proteomes" id="UP001610335"/>
    </source>
</evidence>
<dbReference type="PANTHER" id="PTHR31069">
    <property type="entry name" value="OLEATE-ACTIVATED TRANSCRIPTION FACTOR 1-RELATED"/>
    <property type="match status" value="1"/>
</dbReference>
<feature type="region of interest" description="Disordered" evidence="5">
    <location>
        <begin position="1"/>
        <end position="29"/>
    </location>
</feature>
<evidence type="ECO:0000256" key="1">
    <source>
        <dbReference type="ARBA" id="ARBA00023015"/>
    </source>
</evidence>
<dbReference type="InterPro" id="IPR036864">
    <property type="entry name" value="Zn2-C6_fun-type_DNA-bd_sf"/>
</dbReference>
<dbReference type="PRINTS" id="PR00755">
    <property type="entry name" value="AFLATOXINBRP"/>
</dbReference>
<dbReference type="CDD" id="cd00067">
    <property type="entry name" value="GAL4"/>
    <property type="match status" value="1"/>
</dbReference>
<feature type="region of interest" description="Disordered" evidence="5">
    <location>
        <begin position="298"/>
        <end position="318"/>
    </location>
</feature>
<proteinExistence type="predicted"/>
<keyword evidence="3" id="KW-0804">Transcription</keyword>
<dbReference type="SMART" id="SM00066">
    <property type="entry name" value="GAL4"/>
    <property type="match status" value="1"/>
</dbReference>
<dbReference type="EMBL" id="JBFXLS010000029">
    <property type="protein sequence ID" value="KAL2826660.1"/>
    <property type="molecule type" value="Genomic_DNA"/>
</dbReference>
<evidence type="ECO:0000256" key="5">
    <source>
        <dbReference type="SAM" id="MobiDB-lite"/>
    </source>
</evidence>
<evidence type="ECO:0000313" key="7">
    <source>
        <dbReference type="EMBL" id="KAL2826660.1"/>
    </source>
</evidence>
<feature type="domain" description="Zn(2)-C6 fungal-type" evidence="6">
    <location>
        <begin position="39"/>
        <end position="69"/>
    </location>
</feature>
<keyword evidence="8" id="KW-1185">Reference proteome</keyword>
<dbReference type="InterPro" id="IPR001138">
    <property type="entry name" value="Zn2Cys6_DnaBD"/>
</dbReference>